<feature type="site" description="Important for enzyme activity" evidence="7">
    <location>
        <position position="205"/>
    </location>
</feature>
<evidence type="ECO:0000256" key="7">
    <source>
        <dbReference type="PROSITE-ProRule" id="PRU01393"/>
    </source>
</evidence>
<gene>
    <name evidence="11" type="primary">Aste57867_18780</name>
    <name evidence="10" type="ORF">As57867_018716</name>
    <name evidence="11" type="ORF">ASTE57867_18780</name>
</gene>
<keyword evidence="3 7" id="KW-0645">Protease</keyword>
<reference evidence="10" key="2">
    <citation type="submission" date="2019-06" db="EMBL/GenBank/DDBJ databases">
        <title>Genomics analysis of Aphanomyces spp. identifies a new class of oomycete effector associated with host adaptation.</title>
        <authorList>
            <person name="Gaulin E."/>
        </authorList>
    </citation>
    <scope>NUCLEOTIDE SEQUENCE</scope>
    <source>
        <strain evidence="10">CBS 578.67</strain>
    </source>
</reference>
<dbReference type="Pfam" id="PF01088">
    <property type="entry name" value="Peptidase_C12"/>
    <property type="match status" value="1"/>
</dbReference>
<comment type="catalytic activity">
    <reaction evidence="1 7 8">
        <text>Thiol-dependent hydrolysis of ester, thioester, amide, peptide and isopeptide bonds formed by the C-terminal Gly of ubiquitin (a 76-residue protein attached to proteins as an intracellular targeting signal).</text>
        <dbReference type="EC" id="3.4.19.12"/>
    </reaction>
</comment>
<dbReference type="GO" id="GO:0005737">
    <property type="term" value="C:cytoplasm"/>
    <property type="evidence" value="ECO:0007669"/>
    <property type="project" value="TreeGrafter"/>
</dbReference>
<dbReference type="EMBL" id="VJMH01006411">
    <property type="protein sequence ID" value="KAF0689792.1"/>
    <property type="molecule type" value="Genomic_DNA"/>
</dbReference>
<evidence type="ECO:0000313" key="11">
    <source>
        <dbReference type="EMBL" id="VFT95514.1"/>
    </source>
</evidence>
<feature type="site" description="Transition state stabilizer" evidence="7">
    <location>
        <position position="107"/>
    </location>
</feature>
<evidence type="ECO:0000256" key="5">
    <source>
        <dbReference type="ARBA" id="ARBA00022801"/>
    </source>
</evidence>
<feature type="domain" description="UCH catalytic" evidence="9">
    <location>
        <begin position="35"/>
        <end position="249"/>
    </location>
</feature>
<dbReference type="GO" id="GO:0016579">
    <property type="term" value="P:protein deubiquitination"/>
    <property type="evidence" value="ECO:0007669"/>
    <property type="project" value="TreeGrafter"/>
</dbReference>
<reference evidence="11 12" key="1">
    <citation type="submission" date="2019-03" db="EMBL/GenBank/DDBJ databases">
        <authorList>
            <person name="Gaulin E."/>
            <person name="Dumas B."/>
        </authorList>
    </citation>
    <scope>NUCLEOTIDE SEQUENCE [LARGE SCALE GENOMIC DNA]</scope>
    <source>
        <strain evidence="11">CBS 568.67</strain>
    </source>
</reference>
<dbReference type="OrthoDB" id="427186at2759"/>
<dbReference type="GO" id="GO:0006511">
    <property type="term" value="P:ubiquitin-dependent protein catabolic process"/>
    <property type="evidence" value="ECO:0007669"/>
    <property type="project" value="UniProtKB-UniRule"/>
</dbReference>
<dbReference type="InterPro" id="IPR038765">
    <property type="entry name" value="Papain-like_cys_pep_sf"/>
</dbReference>
<dbReference type="AlphaFoldDB" id="A0A485LB75"/>
<evidence type="ECO:0000259" key="9">
    <source>
        <dbReference type="PROSITE" id="PS52048"/>
    </source>
</evidence>
<evidence type="ECO:0000313" key="10">
    <source>
        <dbReference type="EMBL" id="KAF0689792.1"/>
    </source>
</evidence>
<dbReference type="SUPFAM" id="SSF54001">
    <property type="entry name" value="Cysteine proteinases"/>
    <property type="match status" value="1"/>
</dbReference>
<evidence type="ECO:0000313" key="12">
    <source>
        <dbReference type="Proteomes" id="UP000332933"/>
    </source>
</evidence>
<comment type="similarity">
    <text evidence="2 7 8">Belongs to the peptidase C12 family.</text>
</comment>
<evidence type="ECO:0000256" key="4">
    <source>
        <dbReference type="ARBA" id="ARBA00022786"/>
    </source>
</evidence>
<dbReference type="PANTHER" id="PTHR10589">
    <property type="entry name" value="UBIQUITIN CARBOXYL-TERMINAL HYDROLASE"/>
    <property type="match status" value="1"/>
</dbReference>
<keyword evidence="5 7" id="KW-0378">Hydrolase</keyword>
<dbReference type="PRINTS" id="PR00707">
    <property type="entry name" value="UBCTHYDRLASE"/>
</dbReference>
<dbReference type="Proteomes" id="UP000332933">
    <property type="component" value="Unassembled WGS sequence"/>
</dbReference>
<proteinExistence type="inferred from homology"/>
<organism evidence="11 12">
    <name type="scientific">Aphanomyces stellatus</name>
    <dbReference type="NCBI Taxonomy" id="120398"/>
    <lineage>
        <taxon>Eukaryota</taxon>
        <taxon>Sar</taxon>
        <taxon>Stramenopiles</taxon>
        <taxon>Oomycota</taxon>
        <taxon>Saprolegniomycetes</taxon>
        <taxon>Saprolegniales</taxon>
        <taxon>Verrucalvaceae</taxon>
        <taxon>Aphanomyces</taxon>
    </lineage>
</organism>
<evidence type="ECO:0000256" key="3">
    <source>
        <dbReference type="ARBA" id="ARBA00022670"/>
    </source>
</evidence>
<evidence type="ECO:0000256" key="6">
    <source>
        <dbReference type="ARBA" id="ARBA00022807"/>
    </source>
</evidence>
<dbReference type="EMBL" id="CAADRA010006432">
    <property type="protein sequence ID" value="VFT95514.1"/>
    <property type="molecule type" value="Genomic_DNA"/>
</dbReference>
<dbReference type="EC" id="3.4.19.12" evidence="8"/>
<dbReference type="PANTHER" id="PTHR10589:SF17">
    <property type="entry name" value="UBIQUITIN CARBOXYL-TERMINAL HYDROLASE"/>
    <property type="match status" value="1"/>
</dbReference>
<dbReference type="PROSITE" id="PS52048">
    <property type="entry name" value="UCH_DOMAIN"/>
    <property type="match status" value="1"/>
</dbReference>
<accession>A0A485LB75</accession>
<keyword evidence="4 7" id="KW-0833">Ubl conjugation pathway</keyword>
<protein>
    <recommendedName>
        <fullName evidence="8">Ubiquitin carboxyl-terminal hydrolase</fullName>
        <ecNumber evidence="8">3.4.19.12</ecNumber>
    </recommendedName>
</protein>
<feature type="active site" description="Proton donor" evidence="7">
    <location>
        <position position="189"/>
    </location>
</feature>
<dbReference type="InterPro" id="IPR001578">
    <property type="entry name" value="Peptidase_C12_UCH"/>
</dbReference>
<keyword evidence="6 7" id="KW-0788">Thiol protease</keyword>
<name>A0A485LB75_9STRA</name>
<dbReference type="Gene3D" id="3.40.532.10">
    <property type="entry name" value="Peptidase C12, ubiquitin carboxyl-terminal hydrolase"/>
    <property type="match status" value="1"/>
</dbReference>
<evidence type="ECO:0000256" key="1">
    <source>
        <dbReference type="ARBA" id="ARBA00000707"/>
    </source>
</evidence>
<sequence>MTTNIQTPFPAGIRQISDPRFSRLTMTDAATADFRWPPLESNPEIFTEYLYQLGLPSDWSVGEIFGLDEDSLAIVPRPVLAVIVTFESLRQDPVEAKAGAAHFFMKQSPKLDYACGVIACIHSVLNNLGRVHLVENSILEKYHNATKAQSPADRATTLENMKDFQEVHNSYASLGQSAAPSSEEDVKHHFIAFVQNADGQLIELDGLKKTPVVVNTASEDILKDTAAVLHARIEAGIYSESLAVLTLGKASD</sequence>
<dbReference type="InterPro" id="IPR036959">
    <property type="entry name" value="Peptidase_C12_UCH_sf"/>
</dbReference>
<evidence type="ECO:0000256" key="8">
    <source>
        <dbReference type="RuleBase" id="RU361215"/>
    </source>
</evidence>
<dbReference type="GO" id="GO:0004843">
    <property type="term" value="F:cysteine-type deubiquitinase activity"/>
    <property type="evidence" value="ECO:0007669"/>
    <property type="project" value="UniProtKB-UniRule"/>
</dbReference>
<evidence type="ECO:0000256" key="2">
    <source>
        <dbReference type="ARBA" id="ARBA00009326"/>
    </source>
</evidence>
<feature type="active site" description="Nucleophile" evidence="7">
    <location>
        <position position="115"/>
    </location>
</feature>
<keyword evidence="12" id="KW-1185">Reference proteome</keyword>